<gene>
    <name evidence="1" type="ORF">DSO57_1019174</name>
</gene>
<dbReference type="EMBL" id="QTSX02002215">
    <property type="protein sequence ID" value="KAJ9077181.1"/>
    <property type="molecule type" value="Genomic_DNA"/>
</dbReference>
<keyword evidence="2" id="KW-1185">Reference proteome</keyword>
<dbReference type="Proteomes" id="UP001165960">
    <property type="component" value="Unassembled WGS sequence"/>
</dbReference>
<name>A0ACC2TRS9_9FUNG</name>
<evidence type="ECO:0000313" key="2">
    <source>
        <dbReference type="Proteomes" id="UP001165960"/>
    </source>
</evidence>
<organism evidence="1 2">
    <name type="scientific">Entomophthora muscae</name>
    <dbReference type="NCBI Taxonomy" id="34485"/>
    <lineage>
        <taxon>Eukaryota</taxon>
        <taxon>Fungi</taxon>
        <taxon>Fungi incertae sedis</taxon>
        <taxon>Zoopagomycota</taxon>
        <taxon>Entomophthoromycotina</taxon>
        <taxon>Entomophthoromycetes</taxon>
        <taxon>Entomophthorales</taxon>
        <taxon>Entomophthoraceae</taxon>
        <taxon>Entomophthora</taxon>
    </lineage>
</organism>
<protein>
    <submittedName>
        <fullName evidence="1">Uncharacterized protein</fullName>
    </submittedName>
</protein>
<comment type="caution">
    <text evidence="1">The sequence shown here is derived from an EMBL/GenBank/DDBJ whole genome shotgun (WGS) entry which is preliminary data.</text>
</comment>
<accession>A0ACC2TRS9</accession>
<proteinExistence type="predicted"/>
<sequence>MALNEKDQELQALAEGVNLQPRVHFDHTFKTPYPLIDNDPHFLRVVRYFRAQDYLAWAAGAAAFPALFYTIETYEKSVPKNKLGRNLGVATLLGTIGGFLFSYQNSSKRFWGWSENERERLKDLAEMRIRFKEGKPLYGTSNLDTYYQQVASNNSRYSALKMSAIPWFNFVNHNYHGVDTEKYAEEE</sequence>
<reference evidence="1" key="1">
    <citation type="submission" date="2022-04" db="EMBL/GenBank/DDBJ databases">
        <title>Genome of the entomopathogenic fungus Entomophthora muscae.</title>
        <authorList>
            <person name="Elya C."/>
            <person name="Lovett B.R."/>
            <person name="Lee E."/>
            <person name="Macias A.M."/>
            <person name="Hajek A.E."/>
            <person name="De Bivort B.L."/>
            <person name="Kasson M.T."/>
            <person name="De Fine Licht H.H."/>
            <person name="Stajich J.E."/>
        </authorList>
    </citation>
    <scope>NUCLEOTIDE SEQUENCE</scope>
    <source>
        <strain evidence="1">Berkeley</strain>
    </source>
</reference>
<evidence type="ECO:0000313" key="1">
    <source>
        <dbReference type="EMBL" id="KAJ9077181.1"/>
    </source>
</evidence>